<proteinExistence type="inferred from homology"/>
<keyword evidence="4 8" id="KW-0058">Aromatic hydrocarbons catabolism</keyword>
<dbReference type="GO" id="GO:0008198">
    <property type="term" value="F:ferrous iron binding"/>
    <property type="evidence" value="ECO:0007669"/>
    <property type="project" value="InterPro"/>
</dbReference>
<dbReference type="InterPro" id="IPR037523">
    <property type="entry name" value="VOC_core"/>
</dbReference>
<dbReference type="SUPFAM" id="SSF54593">
    <property type="entry name" value="Glyoxalase/Bleomycin resistance protein/Dihydroxybiphenyl dioxygenase"/>
    <property type="match status" value="1"/>
</dbReference>
<keyword evidence="11" id="KW-1185">Reference proteome</keyword>
<dbReference type="CDD" id="cd07252">
    <property type="entry name" value="BphC1-RGP6_N_like"/>
    <property type="match status" value="1"/>
</dbReference>
<gene>
    <name evidence="10" type="ORF">E2F43_11390</name>
</gene>
<comment type="caution">
    <text evidence="10">The sequence shown here is derived from an EMBL/GenBank/DDBJ whole genome shotgun (WGS) entry which is preliminary data.</text>
</comment>
<evidence type="ECO:0000259" key="9">
    <source>
        <dbReference type="PROSITE" id="PS51819"/>
    </source>
</evidence>
<dbReference type="GO" id="GO:0051213">
    <property type="term" value="F:dioxygenase activity"/>
    <property type="evidence" value="ECO:0007669"/>
    <property type="project" value="UniProtKB-KW"/>
</dbReference>
<dbReference type="InterPro" id="IPR004360">
    <property type="entry name" value="Glyas_Fos-R_dOase_dom"/>
</dbReference>
<protein>
    <recommendedName>
        <fullName evidence="9">VOC domain-containing protein</fullName>
    </recommendedName>
</protein>
<dbReference type="Pfam" id="PF00903">
    <property type="entry name" value="Glyoxalase"/>
    <property type="match status" value="1"/>
</dbReference>
<dbReference type="Gene3D" id="3.10.180.10">
    <property type="entry name" value="2,3-Dihydroxybiphenyl 1,2-Dioxygenase, domain 1"/>
    <property type="match status" value="2"/>
</dbReference>
<dbReference type="InterPro" id="IPR029068">
    <property type="entry name" value="Glyas_Bleomycin-R_OHBP_Dase"/>
</dbReference>
<name>A0A4R5LT52_9GAMM</name>
<evidence type="ECO:0000313" key="11">
    <source>
        <dbReference type="Proteomes" id="UP000295554"/>
    </source>
</evidence>
<keyword evidence="3" id="KW-0479">Metal-binding</keyword>
<dbReference type="PROSITE" id="PS00082">
    <property type="entry name" value="EXTRADIOL_DIOXYGENAS"/>
    <property type="match status" value="1"/>
</dbReference>
<keyword evidence="6 8" id="KW-0560">Oxidoreductase</keyword>
<evidence type="ECO:0000256" key="3">
    <source>
        <dbReference type="ARBA" id="ARBA00022723"/>
    </source>
</evidence>
<feature type="domain" description="VOC" evidence="9">
    <location>
        <begin position="170"/>
        <end position="291"/>
    </location>
</feature>
<dbReference type="Proteomes" id="UP000295554">
    <property type="component" value="Unassembled WGS sequence"/>
</dbReference>
<dbReference type="OrthoDB" id="9803142at2"/>
<dbReference type="InterPro" id="IPR000486">
    <property type="entry name" value="Xdiol_ring_cleave_dOase_1/2"/>
</dbReference>
<organism evidence="10 11">
    <name type="scientific">Seongchinamella unica</name>
    <dbReference type="NCBI Taxonomy" id="2547392"/>
    <lineage>
        <taxon>Bacteria</taxon>
        <taxon>Pseudomonadati</taxon>
        <taxon>Pseudomonadota</taxon>
        <taxon>Gammaproteobacteria</taxon>
        <taxon>Cellvibrionales</taxon>
        <taxon>Halieaceae</taxon>
        <taxon>Seongchinamella</taxon>
    </lineage>
</organism>
<evidence type="ECO:0000256" key="4">
    <source>
        <dbReference type="ARBA" id="ARBA00022797"/>
    </source>
</evidence>
<evidence type="ECO:0000256" key="6">
    <source>
        <dbReference type="ARBA" id="ARBA00023002"/>
    </source>
</evidence>
<evidence type="ECO:0000313" key="10">
    <source>
        <dbReference type="EMBL" id="TDG14081.1"/>
    </source>
</evidence>
<evidence type="ECO:0000256" key="5">
    <source>
        <dbReference type="ARBA" id="ARBA00022964"/>
    </source>
</evidence>
<evidence type="ECO:0000256" key="7">
    <source>
        <dbReference type="ARBA" id="ARBA00023004"/>
    </source>
</evidence>
<evidence type="ECO:0000256" key="2">
    <source>
        <dbReference type="ARBA" id="ARBA00008784"/>
    </source>
</evidence>
<dbReference type="PROSITE" id="PS51819">
    <property type="entry name" value="VOC"/>
    <property type="match status" value="2"/>
</dbReference>
<dbReference type="EMBL" id="SMSE01000002">
    <property type="protein sequence ID" value="TDG14081.1"/>
    <property type="molecule type" value="Genomic_DNA"/>
</dbReference>
<accession>A0A4R5LT52</accession>
<dbReference type="AlphaFoldDB" id="A0A4R5LT52"/>
<evidence type="ECO:0000256" key="8">
    <source>
        <dbReference type="RuleBase" id="RU000683"/>
    </source>
</evidence>
<keyword evidence="5 8" id="KW-0223">Dioxygenase</keyword>
<feature type="domain" description="VOC" evidence="9">
    <location>
        <begin position="26"/>
        <end position="142"/>
    </location>
</feature>
<comment type="similarity">
    <text evidence="2 8">Belongs to the extradiol ring-cleavage dioxygenase family.</text>
</comment>
<comment type="cofactor">
    <cofactor evidence="1 8">
        <name>Fe(2+)</name>
        <dbReference type="ChEBI" id="CHEBI:29033"/>
    </cofactor>
</comment>
<reference evidence="10 11" key="1">
    <citation type="submission" date="2019-03" db="EMBL/GenBank/DDBJ databases">
        <title>Seongchinamella monodicae gen. nov., sp. nov., a novel member of the Gammaproteobacteria isolated from a tidal mudflat of beach.</title>
        <authorList>
            <person name="Yang H.G."/>
            <person name="Kang J.W."/>
            <person name="Lee S.D."/>
        </authorList>
    </citation>
    <scope>NUCLEOTIDE SEQUENCE [LARGE SCALE GENOMIC DNA]</scope>
    <source>
        <strain evidence="10 11">GH4-78</strain>
    </source>
</reference>
<dbReference type="Pfam" id="PF22632">
    <property type="entry name" value="BphC_D1"/>
    <property type="match status" value="1"/>
</dbReference>
<evidence type="ECO:0000256" key="1">
    <source>
        <dbReference type="ARBA" id="ARBA00001954"/>
    </source>
</evidence>
<sequence>MAGRKKSPIMPAVSSITREKGMSVSASGYLRIGATDVDAWMDFGTGVLGLMDAGREDAAGARFLRMDDHPFRLMIEPAEADGLIATGLEFPDEVAFLRTCDAVAEAGHTVAPGSAEETARRCVTAFATTTDPSGNTLELYWGRTLDYRPLISPQGVPGFVTTYQQTGDLGFGHLVLPAADFDATTAFYTQIIGMGITDILYPPGMAGAKIHFMHANNPRQHSLALFNSQHPLGVVHIMVEVETMDEVGRAMDRARSAGSHFLATLGRHVNDNMCSVYLLAPGGIAVEYGYDGLLIDWENHVTTVSIEGDLWGHEYSFPGVND</sequence>
<keyword evidence="7 8" id="KW-0408">Iron</keyword>